<dbReference type="Proteomes" id="UP000621454">
    <property type="component" value="Unassembled WGS sequence"/>
</dbReference>
<evidence type="ECO:0000313" key="8">
    <source>
        <dbReference type="EMBL" id="GGB48260.1"/>
    </source>
</evidence>
<evidence type="ECO:0000256" key="3">
    <source>
        <dbReference type="ARBA" id="ARBA00022989"/>
    </source>
</evidence>
<accession>A0A916TKR5</accession>
<feature type="region of interest" description="Disordered" evidence="5">
    <location>
        <begin position="402"/>
        <end position="452"/>
    </location>
</feature>
<comment type="caution">
    <text evidence="8">The sequence shown here is derived from an EMBL/GenBank/DDBJ whole genome shotgun (WGS) entry which is preliminary data.</text>
</comment>
<evidence type="ECO:0000259" key="7">
    <source>
        <dbReference type="Pfam" id="PF00916"/>
    </source>
</evidence>
<organism evidence="8 9">
    <name type="scientific">Gordonia jinhuaensis</name>
    <dbReference type="NCBI Taxonomy" id="1517702"/>
    <lineage>
        <taxon>Bacteria</taxon>
        <taxon>Bacillati</taxon>
        <taxon>Actinomycetota</taxon>
        <taxon>Actinomycetes</taxon>
        <taxon>Mycobacteriales</taxon>
        <taxon>Gordoniaceae</taxon>
        <taxon>Gordonia</taxon>
    </lineage>
</organism>
<dbReference type="EMBL" id="BMGC01000068">
    <property type="protein sequence ID" value="GGB48260.1"/>
    <property type="molecule type" value="Genomic_DNA"/>
</dbReference>
<reference evidence="8" key="1">
    <citation type="journal article" date="2014" name="Int. J. Syst. Evol. Microbiol.">
        <title>Complete genome sequence of Corynebacterium casei LMG S-19264T (=DSM 44701T), isolated from a smear-ripened cheese.</title>
        <authorList>
            <consortium name="US DOE Joint Genome Institute (JGI-PGF)"/>
            <person name="Walter F."/>
            <person name="Albersmeier A."/>
            <person name="Kalinowski J."/>
            <person name="Ruckert C."/>
        </authorList>
    </citation>
    <scope>NUCLEOTIDE SEQUENCE</scope>
    <source>
        <strain evidence="8">CGMCC 1.12827</strain>
    </source>
</reference>
<feature type="transmembrane region" description="Helical" evidence="6">
    <location>
        <begin position="382"/>
        <end position="398"/>
    </location>
</feature>
<reference evidence="8" key="2">
    <citation type="submission" date="2020-09" db="EMBL/GenBank/DDBJ databases">
        <authorList>
            <person name="Sun Q."/>
            <person name="Zhou Y."/>
        </authorList>
    </citation>
    <scope>NUCLEOTIDE SEQUENCE</scope>
    <source>
        <strain evidence="8">CGMCC 1.12827</strain>
    </source>
</reference>
<feature type="compositionally biased region" description="Basic and acidic residues" evidence="5">
    <location>
        <begin position="425"/>
        <end position="435"/>
    </location>
</feature>
<sequence>MKTATLTSERHEAPTVLSTLRRPAAMRTEIFGGMVTALALIPETISFSIVAGVDPAVGLFTSFIMAMVIAVTGGRPAMVSAAAGSVALVVAPLVRAHGMSYLVAAVILGGALQIALSAAGVTKLIRFLPGSVVTGFVNSLAILIFTAQIPHLIGVPWLVYPMVAVGVAVMVIMPRLTALVPAPLVVTALLTIAGIVFAWKVPTVGDEGDLSSVVPHLALPGVPFTWTTLGIIAPYAVALALVGLLETLITAQLVDEITETGSNKRREGWGLGLTNIVAGFFGGMGGCAMIGQTMINVKTAGARTRISTFVAGLSLMVMVLCFNDVLARIPMAALVAVMIMVSVATMNWRSLSPRWLRHKIAWRDTVAMVATVAAAVPTHNLAYGVIAGVAVAVVLRLVPGSRGSARTSAGVPTQPAEITPVGPPRKSDGNRESSSRSRLPGSRRAASPSDER</sequence>
<feature type="transmembrane region" description="Helical" evidence="6">
    <location>
        <begin position="269"/>
        <end position="290"/>
    </location>
</feature>
<keyword evidence="2 6" id="KW-0812">Transmembrane</keyword>
<feature type="transmembrane region" description="Helical" evidence="6">
    <location>
        <begin position="182"/>
        <end position="201"/>
    </location>
</feature>
<dbReference type="Pfam" id="PF00916">
    <property type="entry name" value="Sulfate_transp"/>
    <property type="match status" value="2"/>
</dbReference>
<evidence type="ECO:0000256" key="6">
    <source>
        <dbReference type="SAM" id="Phobius"/>
    </source>
</evidence>
<feature type="transmembrane region" description="Helical" evidence="6">
    <location>
        <begin position="30"/>
        <end position="51"/>
    </location>
</feature>
<evidence type="ECO:0000313" key="9">
    <source>
        <dbReference type="Proteomes" id="UP000621454"/>
    </source>
</evidence>
<dbReference type="RefSeq" id="WP_188588961.1">
    <property type="nucleotide sequence ID" value="NZ_BMGC01000068.1"/>
</dbReference>
<dbReference type="GO" id="GO:0016020">
    <property type="term" value="C:membrane"/>
    <property type="evidence" value="ECO:0007669"/>
    <property type="project" value="UniProtKB-SubCell"/>
</dbReference>
<proteinExistence type="predicted"/>
<name>A0A916TKR5_9ACTN</name>
<feature type="transmembrane region" description="Helical" evidence="6">
    <location>
        <begin position="101"/>
        <end position="121"/>
    </location>
</feature>
<dbReference type="InterPro" id="IPR052706">
    <property type="entry name" value="Membrane-Transporter-like"/>
</dbReference>
<keyword evidence="9" id="KW-1185">Reference proteome</keyword>
<feature type="compositionally biased region" description="Low complexity" evidence="5">
    <location>
        <begin position="436"/>
        <end position="452"/>
    </location>
</feature>
<dbReference type="AlphaFoldDB" id="A0A916TKR5"/>
<feature type="transmembrane region" description="Helical" evidence="6">
    <location>
        <begin position="157"/>
        <end position="176"/>
    </location>
</feature>
<protein>
    <submittedName>
        <fullName evidence="8">Sodium-independent anion transporter</fullName>
    </submittedName>
</protein>
<gene>
    <name evidence="8" type="ORF">GCM10011489_39240</name>
</gene>
<dbReference type="InterPro" id="IPR011547">
    <property type="entry name" value="SLC26A/SulP_dom"/>
</dbReference>
<comment type="subcellular location">
    <subcellularLocation>
        <location evidence="1">Membrane</location>
        <topology evidence="1">Multi-pass membrane protein</topology>
    </subcellularLocation>
</comment>
<dbReference type="PANTHER" id="PTHR43310:SF1">
    <property type="entry name" value="SULFATE TRANSPORTER YBAR-RELATED"/>
    <property type="match status" value="1"/>
</dbReference>
<keyword evidence="4 6" id="KW-0472">Membrane</keyword>
<feature type="transmembrane region" description="Helical" evidence="6">
    <location>
        <begin position="326"/>
        <end position="348"/>
    </location>
</feature>
<evidence type="ECO:0000256" key="4">
    <source>
        <dbReference type="ARBA" id="ARBA00023136"/>
    </source>
</evidence>
<keyword evidence="3 6" id="KW-1133">Transmembrane helix</keyword>
<evidence type="ECO:0000256" key="5">
    <source>
        <dbReference type="SAM" id="MobiDB-lite"/>
    </source>
</evidence>
<feature type="domain" description="SLC26A/SulP transporter" evidence="7">
    <location>
        <begin position="173"/>
        <end position="368"/>
    </location>
</feature>
<dbReference type="PANTHER" id="PTHR43310">
    <property type="entry name" value="SULFATE TRANSPORTER YBAR-RELATED"/>
    <property type="match status" value="1"/>
</dbReference>
<feature type="transmembrane region" description="Helical" evidence="6">
    <location>
        <begin position="222"/>
        <end position="249"/>
    </location>
</feature>
<evidence type="ECO:0000256" key="1">
    <source>
        <dbReference type="ARBA" id="ARBA00004141"/>
    </source>
</evidence>
<feature type="domain" description="SLC26A/SulP transporter" evidence="7">
    <location>
        <begin position="27"/>
        <end position="156"/>
    </location>
</feature>
<feature type="transmembrane region" description="Helical" evidence="6">
    <location>
        <begin position="127"/>
        <end position="145"/>
    </location>
</feature>
<evidence type="ECO:0000256" key="2">
    <source>
        <dbReference type="ARBA" id="ARBA00022692"/>
    </source>
</evidence>